<dbReference type="PANTHER" id="PTHR46986:SF1">
    <property type="entry name" value="ENDORIBONUCLEASE YBEY, CHLOROPLASTIC"/>
    <property type="match status" value="1"/>
</dbReference>
<keyword evidence="11" id="KW-1185">Reference proteome</keyword>
<feature type="binding site" evidence="9">
    <location>
        <position position="121"/>
    </location>
    <ligand>
        <name>Zn(2+)</name>
        <dbReference type="ChEBI" id="CHEBI:29105"/>
        <note>catalytic</note>
    </ligand>
</feature>
<evidence type="ECO:0000256" key="7">
    <source>
        <dbReference type="ARBA" id="ARBA00022801"/>
    </source>
</evidence>
<dbReference type="HAMAP" id="MF_00009">
    <property type="entry name" value="Endoribonucl_YbeY"/>
    <property type="match status" value="1"/>
</dbReference>
<dbReference type="NCBIfam" id="TIGR00043">
    <property type="entry name" value="rRNA maturation RNase YbeY"/>
    <property type="match status" value="1"/>
</dbReference>
<keyword evidence="3 9" id="KW-0698">rRNA processing</keyword>
<feature type="binding site" evidence="9">
    <location>
        <position position="125"/>
    </location>
    <ligand>
        <name>Zn(2+)</name>
        <dbReference type="ChEBI" id="CHEBI:29105"/>
        <note>catalytic</note>
    </ligand>
</feature>
<evidence type="ECO:0000256" key="3">
    <source>
        <dbReference type="ARBA" id="ARBA00022552"/>
    </source>
</evidence>
<feature type="binding site" evidence="9">
    <location>
        <position position="131"/>
    </location>
    <ligand>
        <name>Zn(2+)</name>
        <dbReference type="ChEBI" id="CHEBI:29105"/>
        <note>catalytic</note>
    </ligand>
</feature>
<comment type="subcellular location">
    <subcellularLocation>
        <location evidence="9">Cytoplasm</location>
    </subcellularLocation>
</comment>
<accession>A0ABM8JL81</accession>
<dbReference type="Proteomes" id="UP001473424">
    <property type="component" value="Chromosome"/>
</dbReference>
<evidence type="ECO:0000256" key="1">
    <source>
        <dbReference type="ARBA" id="ARBA00010875"/>
    </source>
</evidence>
<evidence type="ECO:0000313" key="11">
    <source>
        <dbReference type="Proteomes" id="UP001473424"/>
    </source>
</evidence>
<name>A0ABM8JL81_9MOLU</name>
<evidence type="ECO:0000256" key="5">
    <source>
        <dbReference type="ARBA" id="ARBA00022723"/>
    </source>
</evidence>
<evidence type="ECO:0000313" key="10">
    <source>
        <dbReference type="EMBL" id="BET38001.1"/>
    </source>
</evidence>
<keyword evidence="8 9" id="KW-0862">Zinc</keyword>
<evidence type="ECO:0000256" key="4">
    <source>
        <dbReference type="ARBA" id="ARBA00022722"/>
    </source>
</evidence>
<dbReference type="RefSeq" id="WP_353306738.1">
    <property type="nucleotide sequence ID" value="NZ_AP028955.1"/>
</dbReference>
<organism evidence="10 11">
    <name type="scientific">Spiroplasma ixodetis</name>
    <dbReference type="NCBI Taxonomy" id="2141"/>
    <lineage>
        <taxon>Bacteria</taxon>
        <taxon>Bacillati</taxon>
        <taxon>Mycoplasmatota</taxon>
        <taxon>Mollicutes</taxon>
        <taxon>Entomoplasmatales</taxon>
        <taxon>Spiroplasmataceae</taxon>
        <taxon>Spiroplasma</taxon>
    </lineage>
</organism>
<keyword evidence="7 9" id="KW-0378">Hydrolase</keyword>
<dbReference type="SUPFAM" id="SSF55486">
    <property type="entry name" value="Metalloproteases ('zincins'), catalytic domain"/>
    <property type="match status" value="1"/>
</dbReference>
<dbReference type="Pfam" id="PF02130">
    <property type="entry name" value="YbeY"/>
    <property type="match status" value="1"/>
</dbReference>
<evidence type="ECO:0000256" key="2">
    <source>
        <dbReference type="ARBA" id="ARBA00022517"/>
    </source>
</evidence>
<keyword evidence="4 9" id="KW-0540">Nuclease</keyword>
<dbReference type="InterPro" id="IPR023091">
    <property type="entry name" value="MetalPrtase_cat_dom_sf_prd"/>
</dbReference>
<comment type="cofactor">
    <cofactor evidence="9">
        <name>Zn(2+)</name>
        <dbReference type="ChEBI" id="CHEBI:29105"/>
    </cofactor>
    <text evidence="9">Binds 1 zinc ion.</text>
</comment>
<keyword evidence="5 9" id="KW-0479">Metal-binding</keyword>
<protein>
    <recommendedName>
        <fullName evidence="9">Endoribonuclease YbeY</fullName>
        <ecNumber evidence="9">3.1.-.-</ecNumber>
    </recommendedName>
</protein>
<proteinExistence type="inferred from homology"/>
<dbReference type="PANTHER" id="PTHR46986">
    <property type="entry name" value="ENDORIBONUCLEASE YBEY, CHLOROPLASTIC"/>
    <property type="match status" value="1"/>
</dbReference>
<evidence type="ECO:0000256" key="6">
    <source>
        <dbReference type="ARBA" id="ARBA00022759"/>
    </source>
</evidence>
<evidence type="ECO:0000256" key="8">
    <source>
        <dbReference type="ARBA" id="ARBA00022833"/>
    </source>
</evidence>
<sequence>MPAKINIVNIYNDHNYDIKNFNILSEKILNAVVIKLKQKITWCIAVIFNDEQTSIELNKMYRHKDYVPDVLSFGNNDDDFPNINIDIRDLGDVYICYSKALAQAQEYGHSLIRELSFLFIHGLLHTLGYDHQNSAEEKVMFDLQDEILNILGITRK</sequence>
<dbReference type="EMBL" id="AP028955">
    <property type="protein sequence ID" value="BET38001.1"/>
    <property type="molecule type" value="Genomic_DNA"/>
</dbReference>
<comment type="similarity">
    <text evidence="1 9">Belongs to the endoribonuclease YbeY family.</text>
</comment>
<dbReference type="Gene3D" id="3.40.390.30">
    <property type="entry name" value="Metalloproteases ('zincins'), catalytic domain"/>
    <property type="match status" value="1"/>
</dbReference>
<keyword evidence="2 9" id="KW-0690">Ribosome biogenesis</keyword>
<reference evidence="11" key="1">
    <citation type="journal article" date="2024" name="FEMS Microbiol. Lett.">
        <title>Genomic insights into Spiroplasma endosymbionts that induce male-killing and protective phenotypes in the pea aphid.</title>
        <authorList>
            <person name="Arai H."/>
            <person name="Legeai F."/>
            <person name="Kageyama D."/>
            <person name="Sugio A."/>
            <person name="Simon J.C."/>
        </authorList>
    </citation>
    <scope>NUCLEOTIDE SEQUENCE [LARGE SCALE GENOMIC DNA]</scope>
    <source>
        <strain evidence="11">sAp269</strain>
    </source>
</reference>
<keyword evidence="6 9" id="KW-0255">Endonuclease</keyword>
<gene>
    <name evidence="9" type="primary">ybeY</name>
    <name evidence="10" type="ORF">SAP269_05900</name>
</gene>
<keyword evidence="9" id="KW-0963">Cytoplasm</keyword>
<dbReference type="InterPro" id="IPR002036">
    <property type="entry name" value="YbeY"/>
</dbReference>
<dbReference type="EC" id="3.1.-.-" evidence="9"/>
<comment type="function">
    <text evidence="9">Single strand-specific metallo-endoribonuclease involved in late-stage 70S ribosome quality control and in maturation of the 3' terminus of the 16S rRNA.</text>
</comment>
<evidence type="ECO:0000256" key="9">
    <source>
        <dbReference type="HAMAP-Rule" id="MF_00009"/>
    </source>
</evidence>